<feature type="compositionally biased region" description="Basic residues" evidence="1">
    <location>
        <begin position="72"/>
        <end position="84"/>
    </location>
</feature>
<reference evidence="2 3" key="1">
    <citation type="submission" date="2018-02" db="EMBL/GenBank/DDBJ databases">
        <title>The genomes of Aspergillus section Nigri reveals drivers in fungal speciation.</title>
        <authorList>
            <consortium name="DOE Joint Genome Institute"/>
            <person name="Vesth T.C."/>
            <person name="Nybo J."/>
            <person name="Theobald S."/>
            <person name="Brandl J."/>
            <person name="Frisvad J.C."/>
            <person name="Nielsen K.F."/>
            <person name="Lyhne E.K."/>
            <person name="Kogle M.E."/>
            <person name="Kuo A."/>
            <person name="Riley R."/>
            <person name="Clum A."/>
            <person name="Nolan M."/>
            <person name="Lipzen A."/>
            <person name="Salamov A."/>
            <person name="Henrissat B."/>
            <person name="Wiebenga A."/>
            <person name="De vries R.P."/>
            <person name="Grigoriev I.V."/>
            <person name="Mortensen U.H."/>
            <person name="Andersen M.R."/>
            <person name="Baker S.E."/>
        </authorList>
    </citation>
    <scope>NUCLEOTIDE SEQUENCE [LARGE SCALE GENOMIC DNA]</scope>
    <source>
        <strain evidence="2 3">CBS 121057</strain>
    </source>
</reference>
<accession>A0A319E7I0</accession>
<evidence type="ECO:0000313" key="3">
    <source>
        <dbReference type="Proteomes" id="UP000248423"/>
    </source>
</evidence>
<protein>
    <submittedName>
        <fullName evidence="2">Uncharacterized protein</fullName>
    </submittedName>
</protein>
<gene>
    <name evidence="2" type="ORF">BO78DRAFT_400469</name>
</gene>
<feature type="compositionally biased region" description="Polar residues" evidence="1">
    <location>
        <begin position="59"/>
        <end position="68"/>
    </location>
</feature>
<keyword evidence="3" id="KW-1185">Reference proteome</keyword>
<proteinExistence type="predicted"/>
<evidence type="ECO:0000256" key="1">
    <source>
        <dbReference type="SAM" id="MobiDB-lite"/>
    </source>
</evidence>
<dbReference type="EMBL" id="KZ826393">
    <property type="protein sequence ID" value="PYI02558.1"/>
    <property type="molecule type" value="Genomic_DNA"/>
</dbReference>
<dbReference type="OrthoDB" id="10481867at2759"/>
<sequence length="103" mass="11866">MYLHVAYTYARHTPPSNNPGIQFMHDHSTLPPFHPTQPNQKSPFSPTSPVQMAHDNPTPWYQPTTNYPTVGAKKKEKKESKKKKEKEGEKERNNPPFARKLAQ</sequence>
<feature type="compositionally biased region" description="Polar residues" evidence="1">
    <location>
        <begin position="36"/>
        <end position="50"/>
    </location>
</feature>
<dbReference type="Proteomes" id="UP000248423">
    <property type="component" value="Unassembled WGS sequence"/>
</dbReference>
<evidence type="ECO:0000313" key="2">
    <source>
        <dbReference type="EMBL" id="PYI02558.1"/>
    </source>
</evidence>
<dbReference type="AlphaFoldDB" id="A0A319E7I0"/>
<name>A0A319E7I0_ASPSB</name>
<feature type="region of interest" description="Disordered" evidence="1">
    <location>
        <begin position="11"/>
        <end position="103"/>
    </location>
</feature>
<organism evidence="2 3">
    <name type="scientific">Aspergillus sclerotiicarbonarius (strain CBS 121057 / IBT 28362)</name>
    <dbReference type="NCBI Taxonomy" id="1448318"/>
    <lineage>
        <taxon>Eukaryota</taxon>
        <taxon>Fungi</taxon>
        <taxon>Dikarya</taxon>
        <taxon>Ascomycota</taxon>
        <taxon>Pezizomycotina</taxon>
        <taxon>Eurotiomycetes</taxon>
        <taxon>Eurotiomycetidae</taxon>
        <taxon>Eurotiales</taxon>
        <taxon>Aspergillaceae</taxon>
        <taxon>Aspergillus</taxon>
        <taxon>Aspergillus subgen. Circumdati</taxon>
    </lineage>
</organism>
<dbReference type="VEuPathDB" id="FungiDB:BO78DRAFT_400469"/>